<sequence>MFKTLRATLLTAAVVVETGLSLVGPACAQSSGPDAALGIWETANGDIRFEMFADDDRYAGRIIYGALMVEPDGTFKRDVKNPDPALRGRSLEGIVFLTGLTWDPEDQRLEDGSLYLAPRGETASARVTVEGETMELRAYRGTPMLGRTLEFRRVGR</sequence>
<dbReference type="OrthoDB" id="9811671at2"/>
<comment type="caution">
    <text evidence="3">The sequence shown here is derived from an EMBL/GenBank/DDBJ whole genome shotgun (WGS) entry which is preliminary data.</text>
</comment>
<evidence type="ECO:0000259" key="2">
    <source>
        <dbReference type="Pfam" id="PF09917"/>
    </source>
</evidence>
<dbReference type="Gene3D" id="2.40.128.520">
    <property type="match status" value="1"/>
</dbReference>
<keyword evidence="1" id="KW-0732">Signal</keyword>
<evidence type="ECO:0000313" key="3">
    <source>
        <dbReference type="EMBL" id="RAH96109.1"/>
    </source>
</evidence>
<proteinExistence type="predicted"/>
<protein>
    <submittedName>
        <fullName evidence="3">DUF2147 domain-containing protein</fullName>
    </submittedName>
</protein>
<organism evidence="3 4">
    <name type="scientific">Acuticoccus sediminis</name>
    <dbReference type="NCBI Taxonomy" id="2184697"/>
    <lineage>
        <taxon>Bacteria</taxon>
        <taxon>Pseudomonadati</taxon>
        <taxon>Pseudomonadota</taxon>
        <taxon>Alphaproteobacteria</taxon>
        <taxon>Hyphomicrobiales</taxon>
        <taxon>Amorphaceae</taxon>
        <taxon>Acuticoccus</taxon>
    </lineage>
</organism>
<evidence type="ECO:0000313" key="4">
    <source>
        <dbReference type="Proteomes" id="UP000249590"/>
    </source>
</evidence>
<dbReference type="PANTHER" id="PTHR36919">
    <property type="entry name" value="BLR1215 PROTEIN"/>
    <property type="match status" value="1"/>
</dbReference>
<dbReference type="AlphaFoldDB" id="A0A8B2NCK6"/>
<dbReference type="EMBL" id="QHHQ01000016">
    <property type="protein sequence ID" value="RAH96109.1"/>
    <property type="molecule type" value="Genomic_DNA"/>
</dbReference>
<reference evidence="3 4" key="1">
    <citation type="submission" date="2018-05" db="EMBL/GenBank/DDBJ databases">
        <title>Acuticoccus sediminis sp. nov., isolated from deep-sea sediment of Indian Ocean.</title>
        <authorList>
            <person name="Liu X."/>
            <person name="Lai Q."/>
            <person name="Du Y."/>
            <person name="Sun F."/>
            <person name="Zhang X."/>
            <person name="Wang S."/>
            <person name="Shao Z."/>
        </authorList>
    </citation>
    <scope>NUCLEOTIDE SEQUENCE [LARGE SCALE GENOMIC DNA]</scope>
    <source>
        <strain evidence="3 4">PTG4-2</strain>
    </source>
</reference>
<dbReference type="InterPro" id="IPR019223">
    <property type="entry name" value="DUF2147"/>
</dbReference>
<dbReference type="PANTHER" id="PTHR36919:SF2">
    <property type="entry name" value="BLL6627 PROTEIN"/>
    <property type="match status" value="1"/>
</dbReference>
<gene>
    <name evidence="3" type="ORF">DLJ53_33325</name>
</gene>
<keyword evidence="4" id="KW-1185">Reference proteome</keyword>
<dbReference type="RefSeq" id="WP_111352640.1">
    <property type="nucleotide sequence ID" value="NZ_QHHQ01000016.1"/>
</dbReference>
<evidence type="ECO:0000256" key="1">
    <source>
        <dbReference type="SAM" id="SignalP"/>
    </source>
</evidence>
<accession>A0A8B2NCK6</accession>
<feature type="domain" description="DUF2147" evidence="2">
    <location>
        <begin position="38"/>
        <end position="153"/>
    </location>
</feature>
<dbReference type="Pfam" id="PF09917">
    <property type="entry name" value="DUF2147"/>
    <property type="match status" value="1"/>
</dbReference>
<feature type="signal peptide" evidence="1">
    <location>
        <begin position="1"/>
        <end position="28"/>
    </location>
</feature>
<dbReference type="Proteomes" id="UP000249590">
    <property type="component" value="Unassembled WGS sequence"/>
</dbReference>
<name>A0A8B2NCK6_9HYPH</name>
<feature type="chain" id="PRO_5032930872" evidence="1">
    <location>
        <begin position="29"/>
        <end position="156"/>
    </location>
</feature>